<organism evidence="1 2">
    <name type="scientific">Melia azedarach</name>
    <name type="common">Chinaberry tree</name>
    <dbReference type="NCBI Taxonomy" id="155640"/>
    <lineage>
        <taxon>Eukaryota</taxon>
        <taxon>Viridiplantae</taxon>
        <taxon>Streptophyta</taxon>
        <taxon>Embryophyta</taxon>
        <taxon>Tracheophyta</taxon>
        <taxon>Spermatophyta</taxon>
        <taxon>Magnoliopsida</taxon>
        <taxon>eudicotyledons</taxon>
        <taxon>Gunneridae</taxon>
        <taxon>Pentapetalae</taxon>
        <taxon>rosids</taxon>
        <taxon>malvids</taxon>
        <taxon>Sapindales</taxon>
        <taxon>Meliaceae</taxon>
        <taxon>Melia</taxon>
    </lineage>
</organism>
<name>A0ACC1XBW9_MELAZ</name>
<dbReference type="Proteomes" id="UP001164539">
    <property type="component" value="Chromosome 10"/>
</dbReference>
<keyword evidence="2" id="KW-1185">Reference proteome</keyword>
<evidence type="ECO:0000313" key="2">
    <source>
        <dbReference type="Proteomes" id="UP001164539"/>
    </source>
</evidence>
<gene>
    <name evidence="1" type="ORF">OWV82_018578</name>
</gene>
<proteinExistence type="predicted"/>
<keyword evidence="1" id="KW-0346">Stress response</keyword>
<sequence>MVMSHTESGGDGGGGETFSSFSPIVFAKTRQEVGKAVATEVQNEILLQAHPQVAVKEEEQEQTATVNNNCDNSEAGPSSSSSSMPTLVRIKEEEKEDPVDFDDEINADDDDAGNISVDNNGSPSSSSSAALPKPMEGLHEVGPPPFLRKIYEMVEDPDTDAVVSWSVNRSSFIVWDSHDFSEKLLPKYFKHKNFSSFIRQLNTYGFRKIHSDRWEFANEKFQGGKKDLLKSIKRRNRFNKAQDGAVTCLDLTPEVEVELETLKNDQNTMRLEILKLRQQQEDSQSQMSVVEERIRCAECKQQQMLNFFGKIARYPNFVQQLIRKRKQQRELDGVEFGKRRRLLATQDRESLPQPVDTSGNVNSRNQAQEQLASMQSELTDMLPDGVDTDTMEKVPLQGLIYDDLCSPIEDLKGNLMCGASVHDTSSVYHEMVGNLLGDSSVVENVTDDEVAVNDTQIFHELEDLIGKPHNWAGYVNELVEQAVVGSIF</sequence>
<protein>
    <submittedName>
        <fullName evidence="1">Heat shock transcription factor</fullName>
    </submittedName>
</protein>
<reference evidence="1 2" key="1">
    <citation type="journal article" date="2023" name="Science">
        <title>Complex scaffold remodeling in plant triterpene biosynthesis.</title>
        <authorList>
            <person name="De La Pena R."/>
            <person name="Hodgson H."/>
            <person name="Liu J.C."/>
            <person name="Stephenson M.J."/>
            <person name="Martin A.C."/>
            <person name="Owen C."/>
            <person name="Harkess A."/>
            <person name="Leebens-Mack J."/>
            <person name="Jimenez L.E."/>
            <person name="Osbourn A."/>
            <person name="Sattely E.S."/>
        </authorList>
    </citation>
    <scope>NUCLEOTIDE SEQUENCE [LARGE SCALE GENOMIC DNA]</scope>
    <source>
        <strain evidence="2">cv. JPN11</strain>
        <tissue evidence="1">Leaf</tissue>
    </source>
</reference>
<dbReference type="EMBL" id="CM051403">
    <property type="protein sequence ID" value="KAJ4708673.1"/>
    <property type="molecule type" value="Genomic_DNA"/>
</dbReference>
<comment type="caution">
    <text evidence="1">The sequence shown here is derived from an EMBL/GenBank/DDBJ whole genome shotgun (WGS) entry which is preliminary data.</text>
</comment>
<accession>A0ACC1XBW9</accession>
<evidence type="ECO:0000313" key="1">
    <source>
        <dbReference type="EMBL" id="KAJ4708673.1"/>
    </source>
</evidence>